<gene>
    <name evidence="1" type="ORF">AO384_1192</name>
</gene>
<reference evidence="1 2" key="1">
    <citation type="journal article" date="2016" name="Genome Biol. Evol.">
        <title>Comparative Genomic Analyses of the Moraxella catarrhalis Serosensitive and Seroresistant Lineages Demonstrate Their Independent Evolution.</title>
        <authorList>
            <person name="Earl J.P."/>
            <person name="de Vries S.P."/>
            <person name="Ahmed A."/>
            <person name="Powell E."/>
            <person name="Schultz M.P."/>
            <person name="Hermans P.W."/>
            <person name="Hill D.J."/>
            <person name="Zhou Z."/>
            <person name="Constantinidou C.I."/>
            <person name="Hu F.Z."/>
            <person name="Bootsma H.J."/>
            <person name="Ehrlich G.D."/>
        </authorList>
    </citation>
    <scope>NUCLEOTIDE SEQUENCE [LARGE SCALE GENOMIC DNA]</scope>
    <source>
        <strain evidence="1 2">Z7542</strain>
    </source>
</reference>
<proteinExistence type="predicted"/>
<evidence type="ECO:0000313" key="2">
    <source>
        <dbReference type="Proteomes" id="UP000078228"/>
    </source>
</evidence>
<dbReference type="Proteomes" id="UP000078228">
    <property type="component" value="Unassembled WGS sequence"/>
</dbReference>
<comment type="caution">
    <text evidence="1">The sequence shown here is derived from an EMBL/GenBank/DDBJ whole genome shotgun (WGS) entry which is preliminary data.</text>
</comment>
<evidence type="ECO:0000313" key="1">
    <source>
        <dbReference type="EMBL" id="OAU95834.1"/>
    </source>
</evidence>
<sequence length="54" mass="6307">MFGHCFPHFSLCANSQVRLAQNYHVIINLLYHKITKNRLIKSGFIIMIGFDKIN</sequence>
<organism evidence="1 2">
    <name type="scientific">Moraxella catarrhalis</name>
    <name type="common">Branhamella catarrhalis</name>
    <dbReference type="NCBI Taxonomy" id="480"/>
    <lineage>
        <taxon>Bacteria</taxon>
        <taxon>Pseudomonadati</taxon>
        <taxon>Pseudomonadota</taxon>
        <taxon>Gammaproteobacteria</taxon>
        <taxon>Moraxellales</taxon>
        <taxon>Moraxellaceae</taxon>
        <taxon>Moraxella</taxon>
    </lineage>
</organism>
<name>A0A198UHQ6_MORCA</name>
<dbReference type="AlphaFoldDB" id="A0A198UHQ6"/>
<accession>A0A198UHQ6</accession>
<protein>
    <submittedName>
        <fullName evidence="1">Uncharacterized protein</fullName>
    </submittedName>
</protein>
<keyword evidence="2" id="KW-1185">Reference proteome</keyword>
<dbReference type="EMBL" id="LXHC01000021">
    <property type="protein sequence ID" value="OAU95834.1"/>
    <property type="molecule type" value="Genomic_DNA"/>
</dbReference>